<feature type="domain" description="N-acetyltransferase" evidence="1">
    <location>
        <begin position="1"/>
        <end position="167"/>
    </location>
</feature>
<reference evidence="2 3" key="2">
    <citation type="journal article" date="2002" name="Nucleic Acids Res.">
        <title>Genome sequence of Oceanobacillus iheyensis isolated from the Iheya Ridge and its unexpected adaptive capabilities to extreme environments.</title>
        <authorList>
            <person name="Takami H."/>
            <person name="Takaki Y."/>
            <person name="Uchiyama I."/>
        </authorList>
    </citation>
    <scope>NUCLEOTIDE SEQUENCE [LARGE SCALE GENOMIC DNA]</scope>
    <source>
        <strain evidence="3">DSM 14371 / CIP 107618 / JCM 11309 / KCTC 3954 / HTE831</strain>
    </source>
</reference>
<dbReference type="EMBL" id="BA000028">
    <property type="protein sequence ID" value="BAC13227.1"/>
    <property type="molecule type" value="Genomic_DNA"/>
</dbReference>
<dbReference type="Gene3D" id="3.40.630.30">
    <property type="match status" value="1"/>
</dbReference>
<dbReference type="HOGENOM" id="CLU_013985_18_2_9"/>
<sequence>MEIRKALLEDAWGIAMVHVDSWKETYKGIVPDSYLEKLTYQQREQIWESNISEDNSIILVAENEQGEIIGFATGGKRSSNTYEKAGDLTSLYLLKAYQGRGIGKQLLHKVLFHLEKIGYRKVFVEVLEDNQTRYFYEYYGATLTSSSSVIFGGKELSLLIYEWNRLNEVLQSLSGEEE</sequence>
<dbReference type="SUPFAM" id="SSF55729">
    <property type="entry name" value="Acyl-CoA N-acyltransferases (Nat)"/>
    <property type="match status" value="1"/>
</dbReference>
<gene>
    <name evidence="2" type="ordered locus">OB1271</name>
</gene>
<dbReference type="KEGG" id="oih:OB1271"/>
<proteinExistence type="predicted"/>
<dbReference type="InterPro" id="IPR016181">
    <property type="entry name" value="Acyl_CoA_acyltransferase"/>
</dbReference>
<dbReference type="PROSITE" id="PS51186">
    <property type="entry name" value="GNAT"/>
    <property type="match status" value="1"/>
</dbReference>
<dbReference type="CDD" id="cd04301">
    <property type="entry name" value="NAT_SF"/>
    <property type="match status" value="1"/>
</dbReference>
<dbReference type="RefSeq" id="WP_011065673.1">
    <property type="nucleotide sequence ID" value="NC_004193.1"/>
</dbReference>
<dbReference type="AlphaFoldDB" id="Q8ERN0"/>
<protein>
    <submittedName>
        <fullName evidence="2">Hypothetical conserved protein</fullName>
    </submittedName>
</protein>
<accession>Q8ERN0</accession>
<dbReference type="PANTHER" id="PTHR43617:SF30">
    <property type="entry name" value="HISTONE ACETYLTRANSFERASE"/>
    <property type="match status" value="1"/>
</dbReference>
<keyword evidence="3" id="KW-1185">Reference proteome</keyword>
<dbReference type="InterPro" id="IPR050276">
    <property type="entry name" value="MshD_Acetyltransferase"/>
</dbReference>
<name>Q8ERN0_OCEIH</name>
<evidence type="ECO:0000313" key="2">
    <source>
        <dbReference type="EMBL" id="BAC13227.1"/>
    </source>
</evidence>
<dbReference type="OrthoDB" id="5292888at2"/>
<dbReference type="eggNOG" id="COG1247">
    <property type="taxonomic scope" value="Bacteria"/>
</dbReference>
<dbReference type="GO" id="GO:0016747">
    <property type="term" value="F:acyltransferase activity, transferring groups other than amino-acyl groups"/>
    <property type="evidence" value="ECO:0007669"/>
    <property type="project" value="InterPro"/>
</dbReference>
<dbReference type="Pfam" id="PF00583">
    <property type="entry name" value="Acetyltransf_1"/>
    <property type="match status" value="1"/>
</dbReference>
<dbReference type="STRING" id="221109.gene:10733511"/>
<organism evidence="2 3">
    <name type="scientific">Oceanobacillus iheyensis (strain DSM 14371 / CIP 107618 / JCM 11309 / KCTC 3954 / HTE831)</name>
    <dbReference type="NCBI Taxonomy" id="221109"/>
    <lineage>
        <taxon>Bacteria</taxon>
        <taxon>Bacillati</taxon>
        <taxon>Bacillota</taxon>
        <taxon>Bacilli</taxon>
        <taxon>Bacillales</taxon>
        <taxon>Bacillaceae</taxon>
        <taxon>Oceanobacillus</taxon>
    </lineage>
</organism>
<dbReference type="PhylomeDB" id="Q8ERN0"/>
<dbReference type="PANTHER" id="PTHR43617">
    <property type="entry name" value="L-AMINO ACID N-ACETYLTRANSFERASE"/>
    <property type="match status" value="1"/>
</dbReference>
<dbReference type="InterPro" id="IPR000182">
    <property type="entry name" value="GNAT_dom"/>
</dbReference>
<reference evidence="2 3" key="1">
    <citation type="journal article" date="2001" name="FEMS Microbiol. Lett.">
        <title>Oceanobacillus iheyensis gen. nov., sp. nov., a deep-sea extremely halotolerant and alkaliphilic species isolated from a depth of 1050 m on the Iheya Ridge.</title>
        <authorList>
            <person name="Lu J."/>
            <person name="Nogi Y."/>
            <person name="Takami H."/>
        </authorList>
    </citation>
    <scope>NUCLEOTIDE SEQUENCE [LARGE SCALE GENOMIC DNA]</scope>
    <source>
        <strain evidence="3">DSM 14371 / CIP 107618 / JCM 11309 / KCTC 3954 / HTE831</strain>
    </source>
</reference>
<evidence type="ECO:0000313" key="3">
    <source>
        <dbReference type="Proteomes" id="UP000000822"/>
    </source>
</evidence>
<evidence type="ECO:0000259" key="1">
    <source>
        <dbReference type="PROSITE" id="PS51186"/>
    </source>
</evidence>
<dbReference type="Proteomes" id="UP000000822">
    <property type="component" value="Chromosome"/>
</dbReference>